<dbReference type="AlphaFoldDB" id="A0A248UFW5"/>
<dbReference type="Proteomes" id="UP000215256">
    <property type="component" value="Chromosome 1"/>
</dbReference>
<dbReference type="EMBL" id="CP022604">
    <property type="protein sequence ID" value="ASV85512.1"/>
    <property type="molecule type" value="Genomic_DNA"/>
</dbReference>
<name>A0A248UFW5_9HYPH</name>
<reference evidence="2 3" key="1">
    <citation type="submission" date="2017-07" db="EMBL/GenBank/DDBJ databases">
        <title>Phylogenetic study on the rhizospheric bacterium Ochrobactrum sp. A44.</title>
        <authorList>
            <person name="Krzyzanowska D.M."/>
            <person name="Ossowicki A."/>
            <person name="Rajewska M."/>
            <person name="Maciag T."/>
            <person name="Kaczynski Z."/>
            <person name="Czerwicka M."/>
            <person name="Jafra S."/>
        </authorList>
    </citation>
    <scope>NUCLEOTIDE SEQUENCE [LARGE SCALE GENOMIC DNA]</scope>
    <source>
        <strain evidence="2 3">A44</strain>
    </source>
</reference>
<evidence type="ECO:0000313" key="2">
    <source>
        <dbReference type="EMBL" id="ASV85512.1"/>
    </source>
</evidence>
<evidence type="ECO:0000313" key="3">
    <source>
        <dbReference type="Proteomes" id="UP000215256"/>
    </source>
</evidence>
<organism evidence="2 3">
    <name type="scientific">Ochrobactrum quorumnocens</name>
    <dbReference type="NCBI Taxonomy" id="271865"/>
    <lineage>
        <taxon>Bacteria</taxon>
        <taxon>Pseudomonadati</taxon>
        <taxon>Pseudomonadota</taxon>
        <taxon>Alphaproteobacteria</taxon>
        <taxon>Hyphomicrobiales</taxon>
        <taxon>Brucellaceae</taxon>
        <taxon>Brucella/Ochrobactrum group</taxon>
        <taxon>Ochrobactrum</taxon>
    </lineage>
</organism>
<gene>
    <name evidence="2" type="ORF">CES85_2356</name>
</gene>
<feature type="region of interest" description="Disordered" evidence="1">
    <location>
        <begin position="1"/>
        <end position="21"/>
    </location>
</feature>
<dbReference type="KEGG" id="och:CES85_2356"/>
<evidence type="ECO:0000256" key="1">
    <source>
        <dbReference type="SAM" id="MobiDB-lite"/>
    </source>
</evidence>
<protein>
    <submittedName>
        <fullName evidence="2">Uncharacterized protein</fullName>
    </submittedName>
</protein>
<sequence>MSGDRVHRGLRRRRKPMGGLDWHPRALARAPMAGFGLFCLSRCKGGARPRRRKIARTRPLPVRTVCGPIALSEGRGRRSLRLQRISR</sequence>
<accession>A0A248UFW5</accession>
<proteinExistence type="predicted"/>